<dbReference type="Pfam" id="PF07690">
    <property type="entry name" value="MFS_1"/>
    <property type="match status" value="1"/>
</dbReference>
<evidence type="ECO:0000256" key="4">
    <source>
        <dbReference type="ARBA" id="ARBA00022692"/>
    </source>
</evidence>
<feature type="transmembrane region" description="Helical" evidence="7">
    <location>
        <begin position="365"/>
        <end position="384"/>
    </location>
</feature>
<evidence type="ECO:0000256" key="6">
    <source>
        <dbReference type="ARBA" id="ARBA00023136"/>
    </source>
</evidence>
<evidence type="ECO:0000259" key="8">
    <source>
        <dbReference type="PROSITE" id="PS50850"/>
    </source>
</evidence>
<reference evidence="9 10" key="1">
    <citation type="submission" date="2019-12" db="EMBL/GenBank/DDBJ databases">
        <authorList>
            <person name="Kun Z."/>
        </authorList>
    </citation>
    <scope>NUCLEOTIDE SEQUENCE [LARGE SCALE GENOMIC DNA]</scope>
    <source>
        <strain evidence="9 10">YIM 123512</strain>
    </source>
</reference>
<dbReference type="InterPro" id="IPR020846">
    <property type="entry name" value="MFS_dom"/>
</dbReference>
<evidence type="ECO:0000256" key="3">
    <source>
        <dbReference type="ARBA" id="ARBA00022475"/>
    </source>
</evidence>
<feature type="transmembrane region" description="Helical" evidence="7">
    <location>
        <begin position="87"/>
        <end position="106"/>
    </location>
</feature>
<keyword evidence="6 7" id="KW-0472">Membrane</keyword>
<keyword evidence="5 7" id="KW-1133">Transmembrane helix</keyword>
<dbReference type="InterPro" id="IPR001958">
    <property type="entry name" value="Tet-R_TetA/multi-R_MdtG-like"/>
</dbReference>
<evidence type="ECO:0000313" key="9">
    <source>
        <dbReference type="EMBL" id="MXG90399.1"/>
    </source>
</evidence>
<evidence type="ECO:0000256" key="7">
    <source>
        <dbReference type="SAM" id="Phobius"/>
    </source>
</evidence>
<evidence type="ECO:0000313" key="10">
    <source>
        <dbReference type="Proteomes" id="UP000473325"/>
    </source>
</evidence>
<gene>
    <name evidence="9" type="ORF">GRQ65_12655</name>
</gene>
<feature type="transmembrane region" description="Helical" evidence="7">
    <location>
        <begin position="63"/>
        <end position="81"/>
    </location>
</feature>
<feature type="transmembrane region" description="Helical" evidence="7">
    <location>
        <begin position="127"/>
        <end position="145"/>
    </location>
</feature>
<comment type="caution">
    <text evidence="9">The sequence shown here is derived from an EMBL/GenBank/DDBJ whole genome shotgun (WGS) entry which is preliminary data.</text>
</comment>
<feature type="transmembrane region" description="Helical" evidence="7">
    <location>
        <begin position="151"/>
        <end position="172"/>
    </location>
</feature>
<dbReference type="InterPro" id="IPR036259">
    <property type="entry name" value="MFS_trans_sf"/>
</dbReference>
<proteinExistence type="predicted"/>
<feature type="transmembrane region" description="Helical" evidence="7">
    <location>
        <begin position="5"/>
        <end position="24"/>
    </location>
</feature>
<keyword evidence="4 7" id="KW-0812">Transmembrane</keyword>
<dbReference type="GO" id="GO:0005886">
    <property type="term" value="C:plasma membrane"/>
    <property type="evidence" value="ECO:0007669"/>
    <property type="project" value="UniProtKB-SubCell"/>
</dbReference>
<dbReference type="InterPro" id="IPR050171">
    <property type="entry name" value="MFS_Transporters"/>
</dbReference>
<evidence type="ECO:0000256" key="2">
    <source>
        <dbReference type="ARBA" id="ARBA00022448"/>
    </source>
</evidence>
<dbReference type="AlphaFoldDB" id="A0A6L7F0L0"/>
<evidence type="ECO:0000256" key="5">
    <source>
        <dbReference type="ARBA" id="ARBA00022989"/>
    </source>
</evidence>
<name>A0A6L7F0L0_9ACTN</name>
<dbReference type="SUPFAM" id="SSF103473">
    <property type="entry name" value="MFS general substrate transporter"/>
    <property type="match status" value="1"/>
</dbReference>
<comment type="subcellular location">
    <subcellularLocation>
        <location evidence="1">Cell membrane</location>
        <topology evidence="1">Multi-pass membrane protein</topology>
    </subcellularLocation>
</comment>
<feature type="transmembrane region" description="Helical" evidence="7">
    <location>
        <begin position="240"/>
        <end position="259"/>
    </location>
</feature>
<dbReference type="PROSITE" id="PS50850">
    <property type="entry name" value="MFS"/>
    <property type="match status" value="1"/>
</dbReference>
<feature type="domain" description="Major facilitator superfamily (MFS) profile" evidence="8">
    <location>
        <begin position="1"/>
        <end position="391"/>
    </location>
</feature>
<dbReference type="Gene3D" id="1.20.1250.20">
    <property type="entry name" value="MFS general substrate transporter like domains"/>
    <property type="match status" value="1"/>
</dbReference>
<dbReference type="Proteomes" id="UP000473325">
    <property type="component" value="Unassembled WGS sequence"/>
</dbReference>
<feature type="transmembrane region" description="Helical" evidence="7">
    <location>
        <begin position="271"/>
        <end position="292"/>
    </location>
</feature>
<dbReference type="PANTHER" id="PTHR23517:SF2">
    <property type="entry name" value="MULTIDRUG RESISTANCE PROTEIN MDTH"/>
    <property type="match status" value="1"/>
</dbReference>
<dbReference type="PRINTS" id="PR01035">
    <property type="entry name" value="TCRTETA"/>
</dbReference>
<protein>
    <submittedName>
        <fullName evidence="9">MFS transporter</fullName>
    </submittedName>
</protein>
<dbReference type="PANTHER" id="PTHR23517">
    <property type="entry name" value="RESISTANCE PROTEIN MDTM, PUTATIVE-RELATED-RELATED"/>
    <property type="match status" value="1"/>
</dbReference>
<keyword evidence="10" id="KW-1185">Reference proteome</keyword>
<keyword evidence="3" id="KW-1003">Cell membrane</keyword>
<feature type="transmembrane region" description="Helical" evidence="7">
    <location>
        <begin position="36"/>
        <end position="56"/>
    </location>
</feature>
<dbReference type="InterPro" id="IPR011701">
    <property type="entry name" value="MFS"/>
</dbReference>
<accession>A0A6L7F0L0</accession>
<sequence length="407" mass="42058">MLSIVVLEFLGTGLVLPFNVVYLHEVRGFALGDVGLLLGLPPLMGLLVVGPGGLAIDRVGARRIQLGVLSLLVVGNALLAFATTELVAGLALVLTGIAFGMSWPAWQSLVASVIPTHLRQRYFGVNFTLLNLGIGIGGVVGGLFVDVADLATFQAVYLVDAASYLPALLLLLGPLRHVAGRVVHEAGEATGQVSYLAVLRSPAMASLTVLSFVSSFVGYSQLNAGMPAFARQVGEVSTRGLGFAFAANTAVIVVLQLVVLQRIEGRRRTRVIAVMGVIWAFAWVALGFAGVIPGTLGATLLVAACASVFALGETLLQPTIPALVNDLAPDHLRGRFNAVSSAAFQGAAVIAPPTSGFLIGHALGSVYIGLLIVGCLVCGALAVARLEPQLSPEVNGVRVPDSEPAAH</sequence>
<feature type="transmembrane region" description="Helical" evidence="7">
    <location>
        <begin position="193"/>
        <end position="220"/>
    </location>
</feature>
<dbReference type="EMBL" id="WUEK01000007">
    <property type="protein sequence ID" value="MXG90399.1"/>
    <property type="molecule type" value="Genomic_DNA"/>
</dbReference>
<dbReference type="GO" id="GO:0022857">
    <property type="term" value="F:transmembrane transporter activity"/>
    <property type="evidence" value="ECO:0007669"/>
    <property type="project" value="InterPro"/>
</dbReference>
<organism evidence="9 10">
    <name type="scientific">Nocardioides flavescens</name>
    <dbReference type="NCBI Taxonomy" id="2691959"/>
    <lineage>
        <taxon>Bacteria</taxon>
        <taxon>Bacillati</taxon>
        <taxon>Actinomycetota</taxon>
        <taxon>Actinomycetes</taxon>
        <taxon>Propionibacteriales</taxon>
        <taxon>Nocardioidaceae</taxon>
        <taxon>Nocardioides</taxon>
    </lineage>
</organism>
<keyword evidence="2" id="KW-0813">Transport</keyword>
<evidence type="ECO:0000256" key="1">
    <source>
        <dbReference type="ARBA" id="ARBA00004651"/>
    </source>
</evidence>